<dbReference type="PROSITE" id="PS51648">
    <property type="entry name" value="YCGL"/>
    <property type="match status" value="1"/>
</dbReference>
<reference evidence="3" key="1">
    <citation type="journal article" date="2019" name="Int. J. Syst. Evol. Microbiol.">
        <title>The Global Catalogue of Microorganisms (GCM) 10K type strain sequencing project: providing services to taxonomists for standard genome sequencing and annotation.</title>
        <authorList>
            <consortium name="The Broad Institute Genomics Platform"/>
            <consortium name="The Broad Institute Genome Sequencing Center for Infectious Disease"/>
            <person name="Wu L."/>
            <person name="Ma J."/>
        </authorList>
    </citation>
    <scope>NUCLEOTIDE SEQUENCE [LARGE SCALE GENOMIC DNA]</scope>
    <source>
        <strain evidence="3">CGMCC 1.13587</strain>
    </source>
</reference>
<dbReference type="Proteomes" id="UP001596111">
    <property type="component" value="Unassembled WGS sequence"/>
</dbReference>
<proteinExistence type="predicted"/>
<dbReference type="Pfam" id="PF05166">
    <property type="entry name" value="YcgL"/>
    <property type="match status" value="1"/>
</dbReference>
<organism evidence="2 3">
    <name type="scientific">Rhodanobacter terrae</name>
    <dbReference type="NCBI Taxonomy" id="418647"/>
    <lineage>
        <taxon>Bacteria</taxon>
        <taxon>Pseudomonadati</taxon>
        <taxon>Pseudomonadota</taxon>
        <taxon>Gammaproteobacteria</taxon>
        <taxon>Lysobacterales</taxon>
        <taxon>Rhodanobacteraceae</taxon>
        <taxon>Rhodanobacter</taxon>
    </lineage>
</organism>
<sequence length="97" mass="11143">MQCSVYASVRKADSYLWLAQRDAFDVLPESLVLLLGDLRFVMEVHLDEQRELPVEDAAQVLANLRMQGWHLQLPPQETLATANHLAYTHAPRDDRDE</sequence>
<dbReference type="SUPFAM" id="SSF160191">
    <property type="entry name" value="YcgL-like"/>
    <property type="match status" value="1"/>
</dbReference>
<dbReference type="InterPro" id="IPR038068">
    <property type="entry name" value="YcgL-like_sf"/>
</dbReference>
<name>A0ABW0SUA7_9GAMM</name>
<keyword evidence="3" id="KW-1185">Reference proteome</keyword>
<dbReference type="InterPro" id="IPR027354">
    <property type="entry name" value="YcgL_dom"/>
</dbReference>
<dbReference type="PANTHER" id="PTHR38109">
    <property type="entry name" value="PROTEIN YCGL"/>
    <property type="match status" value="1"/>
</dbReference>
<dbReference type="PANTHER" id="PTHR38109:SF1">
    <property type="entry name" value="PROTEIN YCGL"/>
    <property type="match status" value="1"/>
</dbReference>
<dbReference type="EMBL" id="JBHSNG010000004">
    <property type="protein sequence ID" value="MFC5580631.1"/>
    <property type="molecule type" value="Genomic_DNA"/>
</dbReference>
<dbReference type="Gene3D" id="3.10.510.20">
    <property type="entry name" value="YcgL domain"/>
    <property type="match status" value="1"/>
</dbReference>
<accession>A0ABW0SUA7</accession>
<evidence type="ECO:0000259" key="1">
    <source>
        <dbReference type="PROSITE" id="PS51648"/>
    </source>
</evidence>
<evidence type="ECO:0000313" key="3">
    <source>
        <dbReference type="Proteomes" id="UP001596111"/>
    </source>
</evidence>
<protein>
    <submittedName>
        <fullName evidence="2">YcgL domain-containing protein</fullName>
    </submittedName>
</protein>
<gene>
    <name evidence="2" type="ORF">ACFPPB_05850</name>
</gene>
<dbReference type="RefSeq" id="WP_377325286.1">
    <property type="nucleotide sequence ID" value="NZ_JBHSNG010000004.1"/>
</dbReference>
<comment type="caution">
    <text evidence="2">The sequence shown here is derived from an EMBL/GenBank/DDBJ whole genome shotgun (WGS) entry which is preliminary data.</text>
</comment>
<feature type="domain" description="YcgL" evidence="1">
    <location>
        <begin position="1"/>
        <end position="85"/>
    </location>
</feature>
<evidence type="ECO:0000313" key="2">
    <source>
        <dbReference type="EMBL" id="MFC5580631.1"/>
    </source>
</evidence>